<evidence type="ECO:0000256" key="8">
    <source>
        <dbReference type="ARBA" id="ARBA00022840"/>
    </source>
</evidence>
<evidence type="ECO:0000256" key="1">
    <source>
        <dbReference type="ARBA" id="ARBA00012552"/>
    </source>
</evidence>
<dbReference type="Pfam" id="PF04969">
    <property type="entry name" value="CS"/>
    <property type="match status" value="1"/>
</dbReference>
<evidence type="ECO:0000256" key="13">
    <source>
        <dbReference type="ARBA" id="ARBA00055914"/>
    </source>
</evidence>
<dbReference type="PROSITE" id="PS51203">
    <property type="entry name" value="CS"/>
    <property type="match status" value="1"/>
</dbReference>
<dbReference type="SUPFAM" id="SSF63748">
    <property type="entry name" value="Tudor/PWWP/MBT"/>
    <property type="match status" value="2"/>
</dbReference>
<evidence type="ECO:0000259" key="19">
    <source>
        <dbReference type="PROSITE" id="PS50304"/>
    </source>
</evidence>
<evidence type="ECO:0000313" key="22">
    <source>
        <dbReference type="Proteomes" id="UP000694521"/>
    </source>
</evidence>
<comment type="function">
    <text evidence="13">Probable ATP-binding RNA helicase required during spermatogenesis to repress transposable elements and preventing their mobilization, which is essential for the germline integrity. Acts via the piRNA metabolic process, which mediates the repression of transposable elements during meiosis by forming complexes composed of piRNAs and Piwi proteins and governs the methylation and subsequent repression of transposons. Involved in the secondary piRNAs metabolic process. Acts via the PET complex, a multiprotein complex required during the secondary piRNAs metabolic process for the PIWIL2 slicing-triggered loading of PIWIL4 piRNAs.</text>
</comment>
<evidence type="ECO:0000256" key="18">
    <source>
        <dbReference type="SAM" id="MobiDB-lite"/>
    </source>
</evidence>
<dbReference type="Proteomes" id="UP000694521">
    <property type="component" value="Unplaced"/>
</dbReference>
<evidence type="ECO:0000256" key="2">
    <source>
        <dbReference type="ARBA" id="ARBA00022473"/>
    </source>
</evidence>
<gene>
    <name evidence="21" type="primary">TDRD12</name>
</gene>
<evidence type="ECO:0000256" key="3">
    <source>
        <dbReference type="ARBA" id="ARBA00022737"/>
    </source>
</evidence>
<dbReference type="Gene3D" id="2.60.40.790">
    <property type="match status" value="1"/>
</dbReference>
<name>A0A8B9DAB5_ANSCY</name>
<dbReference type="CDD" id="cd20435">
    <property type="entry name" value="Tudor_TDRD12_rpt2"/>
    <property type="match status" value="1"/>
</dbReference>
<dbReference type="PROSITE" id="PS50304">
    <property type="entry name" value="TUDOR"/>
    <property type="match status" value="1"/>
</dbReference>
<dbReference type="FunFam" id="3.40.50.300:FF:001416">
    <property type="entry name" value="Tudor domain containing 12"/>
    <property type="match status" value="1"/>
</dbReference>
<keyword evidence="11" id="KW-0469">Meiosis</keyword>
<keyword evidence="10" id="KW-0943">RNA-mediated gene silencing</keyword>
<dbReference type="GO" id="GO:0007283">
    <property type="term" value="P:spermatogenesis"/>
    <property type="evidence" value="ECO:0007669"/>
    <property type="project" value="UniProtKB-KW"/>
</dbReference>
<evidence type="ECO:0000256" key="6">
    <source>
        <dbReference type="ARBA" id="ARBA00022801"/>
    </source>
</evidence>
<protein>
    <recommendedName>
        <fullName evidence="15">Putative ATP-dependent RNA helicase TDRD12</fullName>
        <ecNumber evidence="1">3.6.4.13</ecNumber>
    </recommendedName>
    <alternativeName>
        <fullName evidence="17">ES cell-associated transcript 8 protein</fullName>
    </alternativeName>
    <alternativeName>
        <fullName evidence="16">Tudor domain-containing protein 12</fullName>
    </alternativeName>
</protein>
<keyword evidence="9" id="KW-0744">Spermatogenesis</keyword>
<keyword evidence="6" id="KW-0378">Hydrolase</keyword>
<comment type="subunit">
    <text evidence="14">Component of a mRNP complex containing PIWIL2, TDRD1 and piRNAs. Component of the PET complex, at least composed of EXD1, PIWIL2, TDRD12 and piRNAs.</text>
</comment>
<dbReference type="GO" id="GO:0016787">
    <property type="term" value="F:hydrolase activity"/>
    <property type="evidence" value="ECO:0007669"/>
    <property type="project" value="UniProtKB-KW"/>
</dbReference>
<dbReference type="GO" id="GO:0005524">
    <property type="term" value="F:ATP binding"/>
    <property type="evidence" value="ECO:0007669"/>
    <property type="project" value="UniProtKB-KW"/>
</dbReference>
<keyword evidence="4" id="KW-0547">Nucleotide-binding</keyword>
<evidence type="ECO:0000256" key="5">
    <source>
        <dbReference type="ARBA" id="ARBA00022782"/>
    </source>
</evidence>
<dbReference type="InterPro" id="IPR035437">
    <property type="entry name" value="SNase_OB-fold_sf"/>
</dbReference>
<dbReference type="Ensembl" id="ENSACDT00005005362.1">
    <property type="protein sequence ID" value="ENSACDP00005004463.1"/>
    <property type="gene ID" value="ENSACDG00005003263.1"/>
</dbReference>
<keyword evidence="3" id="KW-0677">Repeat</keyword>
<dbReference type="Gene3D" id="3.40.50.300">
    <property type="entry name" value="P-loop containing nucleotide triphosphate hydrolases"/>
    <property type="match status" value="2"/>
</dbReference>
<keyword evidence="22" id="KW-1185">Reference proteome</keyword>
<dbReference type="GO" id="GO:0051321">
    <property type="term" value="P:meiotic cell cycle"/>
    <property type="evidence" value="ECO:0007669"/>
    <property type="project" value="UniProtKB-KW"/>
</dbReference>
<dbReference type="Gene3D" id="2.30.30.140">
    <property type="match status" value="2"/>
</dbReference>
<dbReference type="PANTHER" id="PTHR22655">
    <property type="entry name" value="ATP-DEPENDENT RNA HELICASE TDRD12-RELATED"/>
    <property type="match status" value="1"/>
</dbReference>
<evidence type="ECO:0000256" key="4">
    <source>
        <dbReference type="ARBA" id="ARBA00022741"/>
    </source>
</evidence>
<dbReference type="FunFam" id="2.30.30.140:FF:000075">
    <property type="entry name" value="putative ATP-dependent RNA helicase TDRD12"/>
    <property type="match status" value="1"/>
</dbReference>
<dbReference type="InterPro" id="IPR007052">
    <property type="entry name" value="CS_dom"/>
</dbReference>
<dbReference type="GO" id="GO:0042078">
    <property type="term" value="P:germ-line stem cell division"/>
    <property type="evidence" value="ECO:0007669"/>
    <property type="project" value="TreeGrafter"/>
</dbReference>
<proteinExistence type="predicted"/>
<evidence type="ECO:0000256" key="16">
    <source>
        <dbReference type="ARBA" id="ARBA00076714"/>
    </source>
</evidence>
<evidence type="ECO:0000256" key="12">
    <source>
        <dbReference type="ARBA" id="ARBA00047984"/>
    </source>
</evidence>
<dbReference type="SUPFAM" id="SSF49764">
    <property type="entry name" value="HSP20-like chaperones"/>
    <property type="match status" value="1"/>
</dbReference>
<dbReference type="EC" id="3.6.4.13" evidence="1"/>
<dbReference type="GO" id="GO:0003724">
    <property type="term" value="F:RNA helicase activity"/>
    <property type="evidence" value="ECO:0007669"/>
    <property type="project" value="UniProtKB-EC"/>
</dbReference>
<dbReference type="InterPro" id="IPR002999">
    <property type="entry name" value="Tudor"/>
</dbReference>
<dbReference type="GO" id="GO:0003676">
    <property type="term" value="F:nucleic acid binding"/>
    <property type="evidence" value="ECO:0007669"/>
    <property type="project" value="InterPro"/>
</dbReference>
<keyword evidence="7" id="KW-0347">Helicase</keyword>
<evidence type="ECO:0000256" key="10">
    <source>
        <dbReference type="ARBA" id="ARBA00023158"/>
    </source>
</evidence>
<dbReference type="GO" id="GO:0031047">
    <property type="term" value="P:regulatory ncRNA-mediated gene silencing"/>
    <property type="evidence" value="ECO:0007669"/>
    <property type="project" value="UniProtKB-KW"/>
</dbReference>
<dbReference type="InterPro" id="IPR011545">
    <property type="entry name" value="DEAD/DEAH_box_helicase_dom"/>
</dbReference>
<evidence type="ECO:0000256" key="9">
    <source>
        <dbReference type="ARBA" id="ARBA00022871"/>
    </source>
</evidence>
<keyword evidence="5" id="KW-0221">Differentiation</keyword>
<comment type="catalytic activity">
    <reaction evidence="12">
        <text>ATP + H2O = ADP + phosphate + H(+)</text>
        <dbReference type="Rhea" id="RHEA:13065"/>
        <dbReference type="ChEBI" id="CHEBI:15377"/>
        <dbReference type="ChEBI" id="CHEBI:15378"/>
        <dbReference type="ChEBI" id="CHEBI:30616"/>
        <dbReference type="ChEBI" id="CHEBI:43474"/>
        <dbReference type="ChEBI" id="CHEBI:456216"/>
        <dbReference type="EC" id="3.6.4.13"/>
    </reaction>
</comment>
<evidence type="ECO:0000256" key="15">
    <source>
        <dbReference type="ARBA" id="ARBA00068835"/>
    </source>
</evidence>
<dbReference type="PANTHER" id="PTHR22655:SF2">
    <property type="entry name" value="ATP-DEPENDENT RNA HELICASE TDRD12-RELATED"/>
    <property type="match status" value="1"/>
</dbReference>
<evidence type="ECO:0000256" key="17">
    <source>
        <dbReference type="ARBA" id="ARBA00081458"/>
    </source>
</evidence>
<evidence type="ECO:0000256" key="14">
    <source>
        <dbReference type="ARBA" id="ARBA00062399"/>
    </source>
</evidence>
<evidence type="ECO:0000256" key="11">
    <source>
        <dbReference type="ARBA" id="ARBA00023254"/>
    </source>
</evidence>
<reference evidence="21" key="1">
    <citation type="submission" date="2025-08" db="UniProtKB">
        <authorList>
            <consortium name="Ensembl"/>
        </authorList>
    </citation>
    <scope>IDENTIFICATION</scope>
</reference>
<evidence type="ECO:0000259" key="20">
    <source>
        <dbReference type="PROSITE" id="PS51203"/>
    </source>
</evidence>
<keyword evidence="2" id="KW-0217">Developmental protein</keyword>
<sequence>MEVMILQIEDPSCFWVTMKGRGPYIVDEIEYKNLNAEMNQFYDKSCENVDEVKPVTLEKGQICVVFSEELKCWCRAVIKSIMYCAGHYQTECFLVDYAKYTFVKTKDVRVAVKAFMQIPYRAKKCRLYCTKPVTLRINFREDTAKIVPAQRWDNAATQYFQSLLKATTQIKAKLCAVEDNTFDVILYVTIKDEKVCINDDLVSKNFARFVETEENTGSPAKDQENQTSLNVESFPVKIVNPTLAFRPVLFEEKVPMNLETGHSVSSSFPKKTYQRSSRDLNESTESIVKVFPGLPCKEKSAGHTDRFLQFLNSDPLKTRKIEDNQQSSHSLTEEGNFVFLSNKIEPSSILEKAPLYDDLKKELTREKFLGPTFTESYCWPPVARGCDVVAISHQGNDPFLYIPPVLTFLQLGSCYKALPNRNGPLALILCPGWKKAQLVFELLKTYGRCSRQLHPTLIILGQNKEEAKRVKIQGCDVIVTTPYSFLRLYEHKCLLFCRLCHLVFDEIEVLFSEATEQVFTILDCYKKTIITEEWEYLPHQIIAVGTHWNKHIARLIKEFMNDPYVVITAMEEASIYGNVHQVVQHCVSSERTAILLKILDFTPNHLQKVLVFTDSVDEVEMVHQALKSNSIFALKIHKEKEFNFTYVLEYWTKSYASGNHVVLVLTDDCMQFLGITDASCVIHFSFPSSPRIFGQRLYNMSDNFHNVIEESSVDQEHTKARSVILLTENNTCHALGILRYLKRAEAEIPPELHDFTARVLEAEEEKKFARPLCTYLKAFGICKNRTVCPDRHQINLQIDMLQNMPSKITQTSGLVTILPLHIVNATDYFGRIVDKQQDQYTTLAEEINEYFKETSNNIPIKKVEKLALYGLCEETLFHRVQVVETPPKEEENLFFNVKIKYIDEGRTRQVQSSQLLHLPARFQHLPPQAVEFIVCRVKPIDNEIEWNPKVTHYIHHKIKGKPHEAKIVLTLGNTVWIDPMVRVTRLSDLKMYVNEYSVRSEILSTGLGTDNPEHITQLQKLCVHVKELSHMNNLEPSSIKEDTAHPENVSDPQNMPIQENSTENCKSSKMTMGNHLCDGVAQHKEAEDSTLHQHKCFYPEIKWFQNEVTVTVKVKIAGIADYKCDFSKEKVIFSACLGDKLYLADMELHQYILTEKSSCVIKDKEAAIILAKEKKGAWCKLLKNKNPHVSFDFEHWEDFEDTGPFPVGSKKLHCTSAVTEDLVESSDDSSVESDE</sequence>
<dbReference type="AlphaFoldDB" id="A0A8B9DAB5"/>
<dbReference type="FunFam" id="2.30.30.140:FF:000087">
    <property type="entry name" value="Putative ATP-dependent RNA helicase TDRD12"/>
    <property type="match status" value="1"/>
</dbReference>
<dbReference type="Pfam" id="PF00567">
    <property type="entry name" value="TUDOR"/>
    <property type="match status" value="2"/>
</dbReference>
<dbReference type="InterPro" id="IPR008978">
    <property type="entry name" value="HSP20-like_chaperone"/>
</dbReference>
<accession>A0A8B9DAB5</accession>
<dbReference type="FunFam" id="3.40.50.300:FF:001517">
    <property type="entry name" value="Putative ATP-dependent RNA helicase TDRD12"/>
    <property type="match status" value="1"/>
</dbReference>
<dbReference type="OrthoDB" id="249932at2759"/>
<evidence type="ECO:0000313" key="21">
    <source>
        <dbReference type="Ensembl" id="ENSACDP00005004463.1"/>
    </source>
</evidence>
<feature type="domain" description="CS" evidence="20">
    <location>
        <begin position="1096"/>
        <end position="1182"/>
    </location>
</feature>
<dbReference type="FunFam" id="2.40.50.90:FF:000021">
    <property type="entry name" value="putative ATP-dependent RNA helicase TDRD12"/>
    <property type="match status" value="1"/>
</dbReference>
<organism evidence="21 22">
    <name type="scientific">Anser cygnoides</name>
    <name type="common">Swan goose</name>
    <dbReference type="NCBI Taxonomy" id="8845"/>
    <lineage>
        <taxon>Eukaryota</taxon>
        <taxon>Metazoa</taxon>
        <taxon>Chordata</taxon>
        <taxon>Craniata</taxon>
        <taxon>Vertebrata</taxon>
        <taxon>Euteleostomi</taxon>
        <taxon>Archelosauria</taxon>
        <taxon>Archosauria</taxon>
        <taxon>Dinosauria</taxon>
        <taxon>Saurischia</taxon>
        <taxon>Theropoda</taxon>
        <taxon>Coelurosauria</taxon>
        <taxon>Aves</taxon>
        <taxon>Neognathae</taxon>
        <taxon>Galloanserae</taxon>
        <taxon>Anseriformes</taxon>
        <taxon>Anatidae</taxon>
        <taxon>Anserinae</taxon>
        <taxon>Anser</taxon>
    </lineage>
</organism>
<feature type="compositionally biased region" description="Polar residues" evidence="18">
    <location>
        <begin position="1050"/>
        <end position="1066"/>
    </location>
</feature>
<dbReference type="Pfam" id="PF00270">
    <property type="entry name" value="DEAD"/>
    <property type="match status" value="1"/>
</dbReference>
<dbReference type="SUPFAM" id="SSF52540">
    <property type="entry name" value="P-loop containing nucleoside triphosphate hydrolases"/>
    <property type="match status" value="2"/>
</dbReference>
<keyword evidence="8" id="KW-0067">ATP-binding</keyword>
<reference evidence="21" key="2">
    <citation type="submission" date="2025-09" db="UniProtKB">
        <authorList>
            <consortium name="Ensembl"/>
        </authorList>
    </citation>
    <scope>IDENTIFICATION</scope>
</reference>
<dbReference type="InterPro" id="IPR027417">
    <property type="entry name" value="P-loop_NTPase"/>
</dbReference>
<dbReference type="Gene3D" id="2.40.50.90">
    <property type="match status" value="2"/>
</dbReference>
<evidence type="ECO:0000256" key="7">
    <source>
        <dbReference type="ARBA" id="ARBA00022806"/>
    </source>
</evidence>
<feature type="region of interest" description="Disordered" evidence="18">
    <location>
        <begin position="1037"/>
        <end position="1066"/>
    </location>
</feature>
<feature type="domain" description="Tudor" evidence="19">
    <location>
        <begin position="56"/>
        <end position="118"/>
    </location>
</feature>